<proteinExistence type="predicted"/>
<dbReference type="RefSeq" id="WP_290141752.1">
    <property type="nucleotide sequence ID" value="NZ_CP101620.1"/>
</dbReference>
<protein>
    <submittedName>
        <fullName evidence="2">Uncharacterized protein</fullName>
    </submittedName>
</protein>
<organism evidence="2 3">
    <name type="scientific">Allocoprobacillus halotolerans</name>
    <dbReference type="NCBI Taxonomy" id="2944914"/>
    <lineage>
        <taxon>Bacteria</taxon>
        <taxon>Bacillati</taxon>
        <taxon>Bacillota</taxon>
        <taxon>Erysipelotrichia</taxon>
        <taxon>Erysipelotrichales</taxon>
        <taxon>Erysipelotrichaceae</taxon>
        <taxon>Allocoprobacillus</taxon>
    </lineage>
</organism>
<gene>
    <name evidence="2" type="ORF">NMU03_05970</name>
</gene>
<evidence type="ECO:0000256" key="1">
    <source>
        <dbReference type="SAM" id="Coils"/>
    </source>
</evidence>
<evidence type="ECO:0000313" key="2">
    <source>
        <dbReference type="EMBL" id="UTY40328.1"/>
    </source>
</evidence>
<keyword evidence="3" id="KW-1185">Reference proteome</keyword>
<name>A0ABY5I4P3_9FIRM</name>
<dbReference type="Proteomes" id="UP001060112">
    <property type="component" value="Chromosome"/>
</dbReference>
<accession>A0ABY5I4P3</accession>
<reference evidence="2" key="1">
    <citation type="submission" date="2022-07" db="EMBL/GenBank/DDBJ databases">
        <title>Faecal culturing of patients with breast cancer.</title>
        <authorList>
            <person name="Teng N.M.Y."/>
            <person name="Kiu R."/>
            <person name="Evans R."/>
            <person name="Baker D.J."/>
            <person name="Zenner C."/>
            <person name="Robinson S.D."/>
            <person name="Hall L.J."/>
        </authorList>
    </citation>
    <scope>NUCLEOTIDE SEQUENCE</scope>
    <source>
        <strain evidence="2">LH1062</strain>
    </source>
</reference>
<feature type="coiled-coil region" evidence="1">
    <location>
        <begin position="31"/>
        <end position="58"/>
    </location>
</feature>
<sequence length="137" mass="16205">MDMQNHLFAIKLYELQQNALLLESRIRLCQKASYQEILSEKEKIKKELEENELILKNQIQSGRFTGVKEFARAQEEYCEHVDQILKQMTNTRDQTEMLALCGEYSIDLAIQAMRYALLSVYNAMESQYKEKEENENE</sequence>
<dbReference type="EMBL" id="CP101620">
    <property type="protein sequence ID" value="UTY40328.1"/>
    <property type="molecule type" value="Genomic_DNA"/>
</dbReference>
<keyword evidence="1" id="KW-0175">Coiled coil</keyword>
<evidence type="ECO:0000313" key="3">
    <source>
        <dbReference type="Proteomes" id="UP001060112"/>
    </source>
</evidence>